<keyword evidence="3" id="KW-1185">Reference proteome</keyword>
<dbReference type="PANTHER" id="PTHR13225">
    <property type="entry name" value="MISEXPRESSION SUPPRESSOR OF RAS 6"/>
    <property type="match status" value="1"/>
</dbReference>
<name>A0A9D4DY75_DREPO</name>
<dbReference type="OrthoDB" id="418142at2759"/>
<proteinExistence type="inferred from homology"/>
<dbReference type="AlphaFoldDB" id="A0A9D4DY75"/>
<dbReference type="EMBL" id="JAIWYP010000009">
    <property type="protein sequence ID" value="KAH3768479.1"/>
    <property type="molecule type" value="Genomic_DNA"/>
</dbReference>
<dbReference type="Pfam" id="PF12640">
    <property type="entry name" value="UPF0489"/>
    <property type="match status" value="1"/>
</dbReference>
<organism evidence="2 3">
    <name type="scientific">Dreissena polymorpha</name>
    <name type="common">Zebra mussel</name>
    <name type="synonym">Mytilus polymorpha</name>
    <dbReference type="NCBI Taxonomy" id="45954"/>
    <lineage>
        <taxon>Eukaryota</taxon>
        <taxon>Metazoa</taxon>
        <taxon>Spiralia</taxon>
        <taxon>Lophotrochozoa</taxon>
        <taxon>Mollusca</taxon>
        <taxon>Bivalvia</taxon>
        <taxon>Autobranchia</taxon>
        <taxon>Heteroconchia</taxon>
        <taxon>Euheterodonta</taxon>
        <taxon>Imparidentia</taxon>
        <taxon>Neoheterodontei</taxon>
        <taxon>Myida</taxon>
        <taxon>Dreissenoidea</taxon>
        <taxon>Dreissenidae</taxon>
        <taxon>Dreissena</taxon>
    </lineage>
</organism>
<accession>A0A9D4DY75</accession>
<dbReference type="Proteomes" id="UP000828390">
    <property type="component" value="Unassembled WGS sequence"/>
</dbReference>
<dbReference type="InterPro" id="IPR024131">
    <property type="entry name" value="UPF0489"/>
</dbReference>
<gene>
    <name evidence="2" type="ORF">DPMN_169692</name>
</gene>
<evidence type="ECO:0000313" key="2">
    <source>
        <dbReference type="EMBL" id="KAH3768479.1"/>
    </source>
</evidence>
<comment type="caution">
    <text evidence="2">The sequence shown here is derived from an EMBL/GenBank/DDBJ whole genome shotgun (WGS) entry which is preliminary data.</text>
</comment>
<evidence type="ECO:0000313" key="3">
    <source>
        <dbReference type="Proteomes" id="UP000828390"/>
    </source>
</evidence>
<dbReference type="PANTHER" id="PTHR13225:SF3">
    <property type="entry name" value="UPF0489 PROTEIN C5ORF22"/>
    <property type="match status" value="1"/>
</dbReference>
<reference evidence="2" key="1">
    <citation type="journal article" date="2019" name="bioRxiv">
        <title>The Genome of the Zebra Mussel, Dreissena polymorpha: A Resource for Invasive Species Research.</title>
        <authorList>
            <person name="McCartney M.A."/>
            <person name="Auch B."/>
            <person name="Kono T."/>
            <person name="Mallez S."/>
            <person name="Zhang Y."/>
            <person name="Obille A."/>
            <person name="Becker A."/>
            <person name="Abrahante J.E."/>
            <person name="Garbe J."/>
            <person name="Badalamenti J.P."/>
            <person name="Herman A."/>
            <person name="Mangelson H."/>
            <person name="Liachko I."/>
            <person name="Sullivan S."/>
            <person name="Sone E.D."/>
            <person name="Koren S."/>
            <person name="Silverstein K.A.T."/>
            <person name="Beckman K.B."/>
            <person name="Gohl D.M."/>
        </authorList>
    </citation>
    <scope>NUCLEOTIDE SEQUENCE</scope>
    <source>
        <strain evidence="2">Duluth1</strain>
        <tissue evidence="2">Whole animal</tissue>
    </source>
</reference>
<evidence type="ECO:0000256" key="1">
    <source>
        <dbReference type="ARBA" id="ARBA00007099"/>
    </source>
</evidence>
<sequence length="471" mass="53135">MVSLKKYKVLPVIVEEDHHEVLPHIYRAIGSKHLPLNGITLVHFDSHPDMLIPIDMPADIVFSIEKLYESLSIENWILPAVYAGHISKLVWVKPPWCSQMLDQTTRFLVGKCKKTGCIRTTCTESYYISETLYVPESQLENAKTLNFTVVTCTPKNWDSLVSNLTSDPKLEQNDLKEIENNATNIENAVKLQEESILSADEKLDHECSVNTFVETENIQNNSQHLSETNDLEADGFCKVKKQKLEHSALKANQTDEGGKDKDLKLLTANICEIIGKESYVLDIDLDFFSTMNPFKNMYGEEEYKMLQELYKFQRPESLSEKDLERCVSDRQKQLSQLKSVFTDLAVQPAANINHPRSATISALMACLQARTPGSVDVTLLHDAGCTCDDTELPHHVSTNTQIAVLVDSFQELLSYLPKPTLVTIARSSLDDYCPANQVDMIQDMVLTALQDLYLEVQVSLLYEETEPAVQG</sequence>
<comment type="similarity">
    <text evidence="1">Belongs to the UPF0489 family.</text>
</comment>
<protein>
    <submittedName>
        <fullName evidence="2">Uncharacterized protein</fullName>
    </submittedName>
</protein>
<reference evidence="2" key="2">
    <citation type="submission" date="2020-11" db="EMBL/GenBank/DDBJ databases">
        <authorList>
            <person name="McCartney M.A."/>
            <person name="Auch B."/>
            <person name="Kono T."/>
            <person name="Mallez S."/>
            <person name="Becker A."/>
            <person name="Gohl D.M."/>
            <person name="Silverstein K.A.T."/>
            <person name="Koren S."/>
            <person name="Bechman K.B."/>
            <person name="Herman A."/>
            <person name="Abrahante J.E."/>
            <person name="Garbe J."/>
        </authorList>
    </citation>
    <scope>NUCLEOTIDE SEQUENCE</scope>
    <source>
        <strain evidence="2">Duluth1</strain>
        <tissue evidence="2">Whole animal</tissue>
    </source>
</reference>